<gene>
    <name evidence="4" type="ORF">JHL18_04925</name>
</gene>
<evidence type="ECO:0000256" key="2">
    <source>
        <dbReference type="PROSITE-ProRule" id="PRU00335"/>
    </source>
</evidence>
<evidence type="ECO:0000313" key="4">
    <source>
        <dbReference type="EMBL" id="MBK1809985.1"/>
    </source>
</evidence>
<dbReference type="Proteomes" id="UP000596739">
    <property type="component" value="Unassembled WGS sequence"/>
</dbReference>
<dbReference type="Gene3D" id="1.10.357.10">
    <property type="entry name" value="Tetracycline Repressor, domain 2"/>
    <property type="match status" value="1"/>
</dbReference>
<keyword evidence="5" id="KW-1185">Reference proteome</keyword>
<evidence type="ECO:0000256" key="1">
    <source>
        <dbReference type="ARBA" id="ARBA00023125"/>
    </source>
</evidence>
<dbReference type="PROSITE" id="PS50977">
    <property type="entry name" value="HTH_TETR_2"/>
    <property type="match status" value="1"/>
</dbReference>
<dbReference type="InterPro" id="IPR009057">
    <property type="entry name" value="Homeodomain-like_sf"/>
</dbReference>
<reference evidence="5" key="1">
    <citation type="submission" date="2021-01" db="EMBL/GenBank/DDBJ databases">
        <title>Genome public.</title>
        <authorList>
            <person name="Liu C."/>
            <person name="Sun Q."/>
        </authorList>
    </citation>
    <scope>NUCLEOTIDE SEQUENCE [LARGE SCALE GENOMIC DNA]</scope>
    <source>
        <strain evidence="5">YIM B02505</strain>
    </source>
</reference>
<comment type="caution">
    <text evidence="4">The sequence shown here is derived from an EMBL/GenBank/DDBJ whole genome shotgun (WGS) entry which is preliminary data.</text>
</comment>
<protein>
    <submittedName>
        <fullName evidence="4">TetR/AcrR family transcriptional regulator</fullName>
    </submittedName>
</protein>
<evidence type="ECO:0000259" key="3">
    <source>
        <dbReference type="PROSITE" id="PS50977"/>
    </source>
</evidence>
<organism evidence="4 5">
    <name type="scientific">Clostridium yunnanense</name>
    <dbReference type="NCBI Taxonomy" id="2800325"/>
    <lineage>
        <taxon>Bacteria</taxon>
        <taxon>Bacillati</taxon>
        <taxon>Bacillota</taxon>
        <taxon>Clostridia</taxon>
        <taxon>Eubacteriales</taxon>
        <taxon>Clostridiaceae</taxon>
        <taxon>Clostridium</taxon>
    </lineage>
</organism>
<dbReference type="InterPro" id="IPR001647">
    <property type="entry name" value="HTH_TetR"/>
</dbReference>
<evidence type="ECO:0000313" key="5">
    <source>
        <dbReference type="Proteomes" id="UP000596739"/>
    </source>
</evidence>
<dbReference type="SUPFAM" id="SSF46689">
    <property type="entry name" value="Homeodomain-like"/>
    <property type="match status" value="1"/>
</dbReference>
<proteinExistence type="predicted"/>
<name>A0ABS1EKU6_9CLOT</name>
<dbReference type="Pfam" id="PF00440">
    <property type="entry name" value="TetR_N"/>
    <property type="match status" value="1"/>
</dbReference>
<keyword evidence="1 2" id="KW-0238">DNA-binding</keyword>
<dbReference type="EMBL" id="JAENHN010000010">
    <property type="protein sequence ID" value="MBK1809985.1"/>
    <property type="molecule type" value="Genomic_DNA"/>
</dbReference>
<feature type="domain" description="HTH tetR-type" evidence="3">
    <location>
        <begin position="5"/>
        <end position="65"/>
    </location>
</feature>
<dbReference type="RefSeq" id="WP_200266708.1">
    <property type="nucleotide sequence ID" value="NZ_JAENHN010000010.1"/>
</dbReference>
<sequence length="194" mass="22410">MREFKSVEDKILDKALYLIGQNRTLDVSVRAIAKEANVNVSAINYYFRSKEEMLRQVKQFFLTNTLTILSIIDNDEYNDEEKLILAANEIMEYILRFPGVTVIIRDALSQIENDELSLNIVNSTNEMHGKLEKILCKLTENNKISSKHKMSIFMASIIHPLENNDIMEFTKGIADTKEERIEYIKNIIKALSFA</sequence>
<accession>A0ABS1EKU6</accession>
<feature type="DNA-binding region" description="H-T-H motif" evidence="2">
    <location>
        <begin position="28"/>
        <end position="47"/>
    </location>
</feature>